<dbReference type="SUPFAM" id="SSF49373">
    <property type="entry name" value="Invasin/intimin cell-adhesion fragments"/>
    <property type="match status" value="2"/>
</dbReference>
<keyword evidence="1" id="KW-0812">Transmembrane</keyword>
<dbReference type="EMBL" id="CP159485">
    <property type="protein sequence ID" value="XCI29872.1"/>
    <property type="molecule type" value="Genomic_DNA"/>
</dbReference>
<feature type="domain" description="BIG2" evidence="3">
    <location>
        <begin position="153"/>
        <end position="230"/>
    </location>
</feature>
<protein>
    <submittedName>
        <fullName evidence="4">Ig-like domain-containing protein</fullName>
    </submittedName>
</protein>
<feature type="transmembrane region" description="Helical" evidence="1">
    <location>
        <begin position="495"/>
        <end position="517"/>
    </location>
</feature>
<organism evidence="4">
    <name type="scientific">Proteinivorax hydrogeniformans</name>
    <dbReference type="NCBI Taxonomy" id="1826727"/>
    <lineage>
        <taxon>Bacteria</taxon>
        <taxon>Bacillati</taxon>
        <taxon>Bacillota</taxon>
        <taxon>Clostridia</taxon>
        <taxon>Eubacteriales</taxon>
        <taxon>Proteinivoracaceae</taxon>
        <taxon>Proteinivorax</taxon>
    </lineage>
</organism>
<feature type="chain" id="PRO_5043908068" evidence="2">
    <location>
        <begin position="21"/>
        <end position="531"/>
    </location>
</feature>
<evidence type="ECO:0000256" key="1">
    <source>
        <dbReference type="SAM" id="Phobius"/>
    </source>
</evidence>
<evidence type="ECO:0000313" key="4">
    <source>
        <dbReference type="EMBL" id="XCI29872.1"/>
    </source>
</evidence>
<accession>A0AAU8HWX1</accession>
<feature type="domain" description="BIG2" evidence="3">
    <location>
        <begin position="237"/>
        <end position="314"/>
    </location>
</feature>
<feature type="signal peptide" evidence="2">
    <location>
        <begin position="1"/>
        <end position="20"/>
    </location>
</feature>
<reference evidence="4" key="2">
    <citation type="submission" date="2024-06" db="EMBL/GenBank/DDBJ databases">
        <authorList>
            <person name="Petrova K.O."/>
            <person name="Toshchakov S.V."/>
            <person name="Boltjanskaja Y.V."/>
            <person name="Kevbrin V.V."/>
        </authorList>
    </citation>
    <scope>NUCLEOTIDE SEQUENCE</scope>
    <source>
        <strain evidence="4">Z-710</strain>
    </source>
</reference>
<keyword evidence="1" id="KW-1133">Transmembrane helix</keyword>
<evidence type="ECO:0000259" key="3">
    <source>
        <dbReference type="SMART" id="SM00635"/>
    </source>
</evidence>
<dbReference type="CDD" id="cd08547">
    <property type="entry name" value="Type_II_cohesin"/>
    <property type="match status" value="1"/>
</dbReference>
<proteinExistence type="predicted"/>
<dbReference type="GO" id="GO:0030246">
    <property type="term" value="F:carbohydrate binding"/>
    <property type="evidence" value="ECO:0007669"/>
    <property type="project" value="InterPro"/>
</dbReference>
<dbReference type="Pfam" id="PF02368">
    <property type="entry name" value="Big_2"/>
    <property type="match status" value="2"/>
</dbReference>
<dbReference type="Gene3D" id="2.60.40.680">
    <property type="match status" value="1"/>
</dbReference>
<dbReference type="InterPro" id="IPR003343">
    <property type="entry name" value="Big_2"/>
</dbReference>
<dbReference type="SMART" id="SM00635">
    <property type="entry name" value="BID_2"/>
    <property type="match status" value="2"/>
</dbReference>
<keyword evidence="2" id="KW-0732">Signal</keyword>
<gene>
    <name evidence="4" type="ORF">PRVXH_001222</name>
</gene>
<dbReference type="InterPro" id="IPR045197">
    <property type="entry name" value="NUP210-like"/>
</dbReference>
<name>A0AAU8HWX1_9FIRM</name>
<dbReference type="AlphaFoldDB" id="A0AAU8HWX1"/>
<dbReference type="RefSeq" id="WP_353894419.1">
    <property type="nucleotide sequence ID" value="NZ_CP159485.1"/>
</dbReference>
<dbReference type="InterPro" id="IPR008964">
    <property type="entry name" value="Invasin/intimin_cell_adhesion"/>
</dbReference>
<dbReference type="Gene3D" id="2.60.40.1080">
    <property type="match status" value="2"/>
</dbReference>
<dbReference type="SUPFAM" id="SSF49384">
    <property type="entry name" value="Carbohydrate-binding domain"/>
    <property type="match status" value="1"/>
</dbReference>
<dbReference type="PANTHER" id="PTHR23019:SF0">
    <property type="entry name" value="NUCLEAR PORE MEMBRANE GLYCOPROTEIN 210"/>
    <property type="match status" value="1"/>
</dbReference>
<keyword evidence="1" id="KW-0472">Membrane</keyword>
<dbReference type="PANTHER" id="PTHR23019">
    <property type="entry name" value="NUCLEAR PORE MEMBRANE GLYCOPROTEIN GP210-RELATED"/>
    <property type="match status" value="1"/>
</dbReference>
<evidence type="ECO:0000256" key="2">
    <source>
        <dbReference type="SAM" id="SignalP"/>
    </source>
</evidence>
<dbReference type="InterPro" id="IPR008965">
    <property type="entry name" value="CBM2/CBM3_carb-bd_dom_sf"/>
</dbReference>
<sequence length="531" mass="57246">MKKLLALFLVAFLTFGVVLAHNPQVAYASSSRISVSGGNGYVGERVTVTVSLSGSGNVSGGHVALQYDGSILELVNAESGNLGMGAINENYGPNTVYQNWANTSTKTSGTVMRLTFRLKKEGRANLRITDHNLEGVSNVSTSNNHITSTKFVTPSSVSLNKSNINLNVGETDSLSATVSPSNATNKNVSYSSSNTSVATVNSSGTVSAVGEGTATITVTTQSGNRTATANVKVSAIPVESIELSESHLELIEEDTAEVSATVRPNNATNKSVTWSSADENIATVSSDGVITARREGSTVITAESNNGVTAEVSVDVSAPERIAVEYDLSKDSNNFKIDMDKLKERPAYREVRISNEGVEVLIPATVLLDTIESYGITDYSEVYIKVDELDTVLPRQFRSGSPIFTFSLMVDDVKLSNFSESIRKTFNVNGEVEDWDNLALYWHNPDTDQWVKQITEANQEENTVTAYINHWSTYALLEDSTLSFIEAAEESGADWIIVMIAAISNLMIGAAISYFVLQPKGKQKRKANNHV</sequence>
<reference evidence="4" key="1">
    <citation type="journal article" date="2018" name="Antonie Van Leeuwenhoek">
        <title>Proteinivorax hydrogeniformans sp. nov., an anaerobic, haloalkaliphilic bacterium fermenting proteinaceous compounds with high hydrogen production.</title>
        <authorList>
            <person name="Boltyanskaya Y."/>
            <person name="Detkova E."/>
            <person name="Pimenov N."/>
            <person name="Kevbrin V."/>
        </authorList>
    </citation>
    <scope>NUCLEOTIDE SEQUENCE</scope>
    <source>
        <strain evidence="4">Z-710</strain>
    </source>
</reference>